<evidence type="ECO:0000313" key="3">
    <source>
        <dbReference type="Proteomes" id="UP000239757"/>
    </source>
</evidence>
<dbReference type="InterPro" id="IPR006553">
    <property type="entry name" value="Leu-rich_rpt_Cys-con_subtyp"/>
</dbReference>
<accession>A0A2P5XMC4</accession>
<dbReference type="SUPFAM" id="SSF81383">
    <property type="entry name" value="F-box domain"/>
    <property type="match status" value="1"/>
</dbReference>
<dbReference type="OrthoDB" id="10257471at2759"/>
<dbReference type="PANTHER" id="PTHR38926">
    <property type="entry name" value="F-BOX DOMAIN CONTAINING PROTEIN, EXPRESSED"/>
    <property type="match status" value="1"/>
</dbReference>
<dbReference type="InterPro" id="IPR032675">
    <property type="entry name" value="LRR_dom_sf"/>
</dbReference>
<dbReference type="EMBL" id="KZ664596">
    <property type="protein sequence ID" value="PPS04444.1"/>
    <property type="molecule type" value="Genomic_DNA"/>
</dbReference>
<dbReference type="InterPro" id="IPR001611">
    <property type="entry name" value="Leu-rich_rpt"/>
</dbReference>
<dbReference type="PROSITE" id="PS50181">
    <property type="entry name" value="FBOX"/>
    <property type="match status" value="1"/>
</dbReference>
<sequence>MEEEQSEFRHWDELLPDVLGLIFCYLSLKELLKVIPCVCKSWSKAVMGPLCWQYIDLFQWSIRWQPHQLDRMLRMLVTRSCGSLRSLHVAGLQNDSNFSFITENAGSLRVLRLPRSEISGSIVEETAQRLSTITFLDLSHCPKIGAKAIEAIGKHCKFLVTLCRNIHFLDSAGKVELEDEANAIAATMPRLKHLELRCHFISTECVLKILSGCPHLEHLDIKGCLEVELDHQFLKDKFPKLKNLLELRLRNLKILNKKIYKMEEEQNEFRRWDQLPPDVLGLIFINLSLQELLTVIPPVCKSWSKAVRGSYCWQDIDLFQWSIRWKPHQLDRMLRMLVTRSSGCLCSLHVAGLKNDSIFSFITENECQLINQTLCWLPSGFTLSGSLISDSIVKQTAQRLSTLTFLDLTYCPKIGAQALEAIGKYCKLLETLCRDMMFLDVLGECNSSYNAKAKASCFGFSLLLKLNVFSTSSLAVIGLNV</sequence>
<dbReference type="Pfam" id="PF12937">
    <property type="entry name" value="F-box-like"/>
    <property type="match status" value="1"/>
</dbReference>
<evidence type="ECO:0000313" key="2">
    <source>
        <dbReference type="EMBL" id="PPS04444.1"/>
    </source>
</evidence>
<name>A0A2P5XMC4_GOSBA</name>
<gene>
    <name evidence="2" type="ORF">GOBAR_AA16215</name>
</gene>
<dbReference type="Pfam" id="PF13516">
    <property type="entry name" value="LRR_6"/>
    <property type="match status" value="2"/>
</dbReference>
<reference evidence="2 3" key="1">
    <citation type="submission" date="2015-01" db="EMBL/GenBank/DDBJ databases">
        <title>Genome of allotetraploid Gossypium barbadense reveals genomic plasticity and fiber elongation in cotton evolution.</title>
        <authorList>
            <person name="Chen X."/>
            <person name="Liu X."/>
            <person name="Zhao B."/>
            <person name="Zheng H."/>
            <person name="Hu Y."/>
            <person name="Lu G."/>
            <person name="Yang C."/>
            <person name="Chen J."/>
            <person name="Shan C."/>
            <person name="Zhang L."/>
            <person name="Zhou Y."/>
            <person name="Wang L."/>
            <person name="Guo W."/>
            <person name="Bai Y."/>
            <person name="Ruan J."/>
            <person name="Shangguan X."/>
            <person name="Mao Y."/>
            <person name="Jiang J."/>
            <person name="Zhu Y."/>
            <person name="Lei J."/>
            <person name="Kang H."/>
            <person name="Chen S."/>
            <person name="He X."/>
            <person name="Wang R."/>
            <person name="Wang Y."/>
            <person name="Chen J."/>
            <person name="Wang L."/>
            <person name="Yu S."/>
            <person name="Wang B."/>
            <person name="Wei J."/>
            <person name="Song S."/>
            <person name="Lu X."/>
            <person name="Gao Z."/>
            <person name="Gu W."/>
            <person name="Deng X."/>
            <person name="Ma D."/>
            <person name="Wang S."/>
            <person name="Liang W."/>
            <person name="Fang L."/>
            <person name="Cai C."/>
            <person name="Zhu X."/>
            <person name="Zhou B."/>
            <person name="Zhang Y."/>
            <person name="Chen Z."/>
            <person name="Xu S."/>
            <person name="Zhu R."/>
            <person name="Wang S."/>
            <person name="Zhang T."/>
            <person name="Zhao G."/>
        </authorList>
    </citation>
    <scope>NUCLEOTIDE SEQUENCE [LARGE SCALE GENOMIC DNA]</scope>
    <source>
        <strain evidence="3">cv. Xinhai21</strain>
        <tissue evidence="2">Leaf</tissue>
    </source>
</reference>
<dbReference type="Gene3D" id="3.80.10.10">
    <property type="entry name" value="Ribonuclease Inhibitor"/>
    <property type="match status" value="2"/>
</dbReference>
<dbReference type="SUPFAM" id="SSF52047">
    <property type="entry name" value="RNI-like"/>
    <property type="match status" value="1"/>
</dbReference>
<organism evidence="2 3">
    <name type="scientific">Gossypium barbadense</name>
    <name type="common">Sea Island cotton</name>
    <name type="synonym">Hibiscus barbadensis</name>
    <dbReference type="NCBI Taxonomy" id="3634"/>
    <lineage>
        <taxon>Eukaryota</taxon>
        <taxon>Viridiplantae</taxon>
        <taxon>Streptophyta</taxon>
        <taxon>Embryophyta</taxon>
        <taxon>Tracheophyta</taxon>
        <taxon>Spermatophyta</taxon>
        <taxon>Magnoliopsida</taxon>
        <taxon>eudicotyledons</taxon>
        <taxon>Gunneridae</taxon>
        <taxon>Pentapetalae</taxon>
        <taxon>rosids</taxon>
        <taxon>malvids</taxon>
        <taxon>Malvales</taxon>
        <taxon>Malvaceae</taxon>
        <taxon>Malvoideae</taxon>
        <taxon>Gossypium</taxon>
    </lineage>
</organism>
<feature type="domain" description="F-box" evidence="1">
    <location>
        <begin position="269"/>
        <end position="316"/>
    </location>
</feature>
<dbReference type="InterPro" id="IPR001810">
    <property type="entry name" value="F-box_dom"/>
</dbReference>
<evidence type="ECO:0000259" key="1">
    <source>
        <dbReference type="PROSITE" id="PS50181"/>
    </source>
</evidence>
<protein>
    <recommendedName>
        <fullName evidence="1">F-box domain-containing protein</fullName>
    </recommendedName>
</protein>
<proteinExistence type="predicted"/>
<dbReference type="InterPro" id="IPR036047">
    <property type="entry name" value="F-box-like_dom_sf"/>
</dbReference>
<dbReference type="SMART" id="SM00256">
    <property type="entry name" value="FBOX"/>
    <property type="match status" value="2"/>
</dbReference>
<dbReference type="SMART" id="SM00367">
    <property type="entry name" value="LRR_CC"/>
    <property type="match status" value="3"/>
</dbReference>
<dbReference type="PANTHER" id="PTHR38926:SF80">
    <property type="entry name" value="F-BOX DOMAIN, LEUCINE-RICH REPEAT DOMAIN SUPERFAMILY"/>
    <property type="match status" value="1"/>
</dbReference>
<dbReference type="Pfam" id="PF00646">
    <property type="entry name" value="F-box"/>
    <property type="match status" value="1"/>
</dbReference>
<dbReference type="Proteomes" id="UP000239757">
    <property type="component" value="Unassembled WGS sequence"/>
</dbReference>
<dbReference type="FunFam" id="1.20.1280.50:FF:000022">
    <property type="entry name" value="F-box protein FBW2"/>
    <property type="match status" value="2"/>
</dbReference>
<dbReference type="AlphaFoldDB" id="A0A2P5XMC4"/>